<protein>
    <recommendedName>
        <fullName evidence="2">Peptidase A2 domain-containing protein</fullName>
    </recommendedName>
</protein>
<dbReference type="SUPFAM" id="SSF50630">
    <property type="entry name" value="Acid proteases"/>
    <property type="match status" value="1"/>
</dbReference>
<proteinExistence type="predicted"/>
<feature type="domain" description="Peptidase A2" evidence="2">
    <location>
        <begin position="31"/>
        <end position="109"/>
    </location>
</feature>
<dbReference type="AlphaFoldDB" id="A0A1F7URE7"/>
<keyword evidence="1" id="KW-0378">Hydrolase</keyword>
<dbReference type="Gene3D" id="2.40.70.10">
    <property type="entry name" value="Acid Proteases"/>
    <property type="match status" value="1"/>
</dbReference>
<sequence>MIVYRYKRGDDGTLRPVADVILAIGKQQVEVSFYIDSGADITLIPLQFGRALGFKHAQNEIKEIHGVSGAGVPYVERKVKMKFGAQWYLVTIAWALIEEVPPLLGRRDIFPEFRITFDETRRRIEFREAV</sequence>
<name>A0A1F7URE7_9BACT</name>
<evidence type="ECO:0000259" key="2">
    <source>
        <dbReference type="PROSITE" id="PS50175"/>
    </source>
</evidence>
<evidence type="ECO:0000313" key="3">
    <source>
        <dbReference type="EMBL" id="OGL80870.1"/>
    </source>
</evidence>
<dbReference type="GO" id="GO:0004190">
    <property type="term" value="F:aspartic-type endopeptidase activity"/>
    <property type="evidence" value="ECO:0007669"/>
    <property type="project" value="InterPro"/>
</dbReference>
<evidence type="ECO:0000256" key="1">
    <source>
        <dbReference type="ARBA" id="ARBA00022801"/>
    </source>
</evidence>
<comment type="caution">
    <text evidence="3">The sequence shown here is derived from an EMBL/GenBank/DDBJ whole genome shotgun (WGS) entry which is preliminary data.</text>
</comment>
<dbReference type="InterPro" id="IPR021109">
    <property type="entry name" value="Peptidase_aspartic_dom_sf"/>
</dbReference>
<dbReference type="GO" id="GO:0006508">
    <property type="term" value="P:proteolysis"/>
    <property type="evidence" value="ECO:0007669"/>
    <property type="project" value="InterPro"/>
</dbReference>
<gene>
    <name evidence="3" type="ORF">A3B21_03835</name>
</gene>
<dbReference type="STRING" id="1802401.A3B21_03835"/>
<dbReference type="EMBL" id="MGEJ01000013">
    <property type="protein sequence ID" value="OGL80870.1"/>
    <property type="molecule type" value="Genomic_DNA"/>
</dbReference>
<dbReference type="Proteomes" id="UP000176897">
    <property type="component" value="Unassembled WGS sequence"/>
</dbReference>
<accession>A0A1F7URE7</accession>
<evidence type="ECO:0000313" key="4">
    <source>
        <dbReference type="Proteomes" id="UP000176897"/>
    </source>
</evidence>
<dbReference type="InterPro" id="IPR001995">
    <property type="entry name" value="Peptidase_A2_cat"/>
</dbReference>
<reference evidence="3 4" key="1">
    <citation type="journal article" date="2016" name="Nat. Commun.">
        <title>Thousands of microbial genomes shed light on interconnected biogeochemical processes in an aquifer system.</title>
        <authorList>
            <person name="Anantharaman K."/>
            <person name="Brown C.T."/>
            <person name="Hug L.A."/>
            <person name="Sharon I."/>
            <person name="Castelle C.J."/>
            <person name="Probst A.J."/>
            <person name="Thomas B.C."/>
            <person name="Singh A."/>
            <person name="Wilkins M.J."/>
            <person name="Karaoz U."/>
            <person name="Brodie E.L."/>
            <person name="Williams K.H."/>
            <person name="Hubbard S.S."/>
            <person name="Banfield J.F."/>
        </authorList>
    </citation>
    <scope>NUCLEOTIDE SEQUENCE [LARGE SCALE GENOMIC DNA]</scope>
</reference>
<organism evidence="3 4">
    <name type="scientific">Candidatus Uhrbacteria bacterium RIFCSPLOWO2_01_FULL_47_24</name>
    <dbReference type="NCBI Taxonomy" id="1802401"/>
    <lineage>
        <taxon>Bacteria</taxon>
        <taxon>Candidatus Uhriibacteriota</taxon>
    </lineage>
</organism>
<dbReference type="PROSITE" id="PS50175">
    <property type="entry name" value="ASP_PROT_RETROV"/>
    <property type="match status" value="1"/>
</dbReference>